<accession>A0A938YG79</accession>
<feature type="region of interest" description="Disordered" evidence="1">
    <location>
        <begin position="153"/>
        <end position="292"/>
    </location>
</feature>
<keyword evidence="3" id="KW-1185">Reference proteome</keyword>
<evidence type="ECO:0000313" key="2">
    <source>
        <dbReference type="EMBL" id="MBM9477110.1"/>
    </source>
</evidence>
<dbReference type="AlphaFoldDB" id="A0A938YG79"/>
<reference evidence="2" key="1">
    <citation type="submission" date="2021-01" db="EMBL/GenBank/DDBJ databases">
        <title>KCTC 19127 draft genome.</title>
        <authorList>
            <person name="An D."/>
        </authorList>
    </citation>
    <scope>NUCLEOTIDE SEQUENCE</scope>
    <source>
        <strain evidence="2">KCTC 19127</strain>
    </source>
</reference>
<evidence type="ECO:0000256" key="1">
    <source>
        <dbReference type="SAM" id="MobiDB-lite"/>
    </source>
</evidence>
<evidence type="ECO:0000313" key="3">
    <source>
        <dbReference type="Proteomes" id="UP000663801"/>
    </source>
</evidence>
<dbReference type="RefSeq" id="WP_205257204.1">
    <property type="nucleotide sequence ID" value="NZ_BAAAPV010000001.1"/>
</dbReference>
<comment type="caution">
    <text evidence="2">The sequence shown here is derived from an EMBL/GenBank/DDBJ whole genome shotgun (WGS) entry which is preliminary data.</text>
</comment>
<proteinExistence type="predicted"/>
<dbReference type="EMBL" id="JAERWL010000009">
    <property type="protein sequence ID" value="MBM9477110.1"/>
    <property type="molecule type" value="Genomic_DNA"/>
</dbReference>
<gene>
    <name evidence="2" type="ORF">JL107_11685</name>
</gene>
<organism evidence="2 3">
    <name type="scientific">Nakamurella flavida</name>
    <dbReference type="NCBI Taxonomy" id="363630"/>
    <lineage>
        <taxon>Bacteria</taxon>
        <taxon>Bacillati</taxon>
        <taxon>Actinomycetota</taxon>
        <taxon>Actinomycetes</taxon>
        <taxon>Nakamurellales</taxon>
        <taxon>Nakamurellaceae</taxon>
        <taxon>Nakamurella</taxon>
    </lineage>
</organism>
<protein>
    <submittedName>
        <fullName evidence="2">Uncharacterized protein</fullName>
    </submittedName>
</protein>
<sequence length="386" mass="38981">MPPRRRTVPAPPPIDLAALRERLSAGSIVRVGLAPSAQFPEGGSGRVRTIGDPATDGEEFLQVEVTVNGARDVLPFAPGDLRPVTRAARTARAVPDLVALPGIGTEVSPSDVRARNGSAAAHLASRSGLAGDARTGLGSAGASHTMFFEAQEPAGSALPEPAADPLTTATSSRTTSTDRSGSPLAPVPNLDPAAALAGVDSRPAAEVRGDAPAPVPPTRRRPARRSVAIVPDPTDTTGAAADPATDTASSQAAPAKPRARAARAAATGSPTAAAPGAPAGGDPSTAPRRGGRLPAVSITVSTTADEPTQWRIDAKVGAKAVVRSEAVSAARVWDMVEGMRTPALTTAVGALLDEHRRLTQARAEALAAELAGVQAELDSLPAAPHR</sequence>
<dbReference type="Proteomes" id="UP000663801">
    <property type="component" value="Unassembled WGS sequence"/>
</dbReference>
<name>A0A938YG79_9ACTN</name>
<feature type="compositionally biased region" description="Low complexity" evidence="1">
    <location>
        <begin position="167"/>
        <end position="182"/>
    </location>
</feature>
<feature type="compositionally biased region" description="Low complexity" evidence="1">
    <location>
        <begin position="225"/>
        <end position="287"/>
    </location>
</feature>